<dbReference type="InterPro" id="IPR007588">
    <property type="entry name" value="Znf_FLYWCH"/>
</dbReference>
<proteinExistence type="predicted"/>
<dbReference type="Proteomes" id="UP001165083">
    <property type="component" value="Unassembled WGS sequence"/>
</dbReference>
<comment type="caution">
    <text evidence="5">The sequence shown here is derived from an EMBL/GenBank/DDBJ whole genome shotgun (WGS) entry which is preliminary data.</text>
</comment>
<evidence type="ECO:0000313" key="5">
    <source>
        <dbReference type="EMBL" id="GMF49629.1"/>
    </source>
</evidence>
<keyword evidence="1" id="KW-0479">Metal-binding</keyword>
<sequence length="271" mass="30296">MPSLFSSAPSLSPPTTPLLTLSAALNTQVTPVATASRAFSSPSLPPLSPLMPESPAPPLVCALNSNHLSTEATHESASGLVYGDPVRTKYRSMIVLNGFRYTKSATSSKKVTYRCSFYRRKEKCKGRVEFTVVDMAFTNFRSHICHKGNVVPSVRNVEKEMKNAVDDIVLQNLSMSAERVWERVRETFYSSKDEAVQGLSREQVRQRVYRTRREYFGGSMHGLVEVPPLSLVQGSTMSFFQFHRVYAHKGNKGPTTERHIGWGHPVIIDRT</sequence>
<accession>A0A9W7CYZ1</accession>
<evidence type="ECO:0000256" key="3">
    <source>
        <dbReference type="ARBA" id="ARBA00022833"/>
    </source>
</evidence>
<gene>
    <name evidence="5" type="ORF">Plil01_001713100</name>
</gene>
<evidence type="ECO:0000256" key="2">
    <source>
        <dbReference type="ARBA" id="ARBA00022771"/>
    </source>
</evidence>
<keyword evidence="6" id="KW-1185">Reference proteome</keyword>
<dbReference type="Gene3D" id="2.20.25.240">
    <property type="match status" value="1"/>
</dbReference>
<feature type="domain" description="FLYWCH-type" evidence="4">
    <location>
        <begin position="89"/>
        <end position="131"/>
    </location>
</feature>
<evidence type="ECO:0000313" key="6">
    <source>
        <dbReference type="Proteomes" id="UP001165083"/>
    </source>
</evidence>
<dbReference type="GO" id="GO:0008270">
    <property type="term" value="F:zinc ion binding"/>
    <property type="evidence" value="ECO:0007669"/>
    <property type="project" value="UniProtKB-KW"/>
</dbReference>
<protein>
    <submittedName>
        <fullName evidence="5">Unnamed protein product</fullName>
    </submittedName>
</protein>
<evidence type="ECO:0000259" key="4">
    <source>
        <dbReference type="Pfam" id="PF04500"/>
    </source>
</evidence>
<keyword evidence="3" id="KW-0862">Zinc</keyword>
<name>A0A9W7CYZ1_9STRA</name>
<reference evidence="5" key="1">
    <citation type="submission" date="2023-04" db="EMBL/GenBank/DDBJ databases">
        <title>Phytophthora lilii NBRC 32176.</title>
        <authorList>
            <person name="Ichikawa N."/>
            <person name="Sato H."/>
            <person name="Tonouchi N."/>
        </authorList>
    </citation>
    <scope>NUCLEOTIDE SEQUENCE</scope>
    <source>
        <strain evidence="5">NBRC 32176</strain>
    </source>
</reference>
<dbReference type="EMBL" id="BSXW01004731">
    <property type="protein sequence ID" value="GMF49629.1"/>
    <property type="molecule type" value="Genomic_DNA"/>
</dbReference>
<dbReference type="Pfam" id="PF04500">
    <property type="entry name" value="FLYWCH"/>
    <property type="match status" value="1"/>
</dbReference>
<organism evidence="5 6">
    <name type="scientific">Phytophthora lilii</name>
    <dbReference type="NCBI Taxonomy" id="2077276"/>
    <lineage>
        <taxon>Eukaryota</taxon>
        <taxon>Sar</taxon>
        <taxon>Stramenopiles</taxon>
        <taxon>Oomycota</taxon>
        <taxon>Peronosporomycetes</taxon>
        <taxon>Peronosporales</taxon>
        <taxon>Peronosporaceae</taxon>
        <taxon>Phytophthora</taxon>
    </lineage>
</organism>
<dbReference type="AlphaFoldDB" id="A0A9W7CYZ1"/>
<dbReference type="OrthoDB" id="129317at2759"/>
<evidence type="ECO:0000256" key="1">
    <source>
        <dbReference type="ARBA" id="ARBA00022723"/>
    </source>
</evidence>
<keyword evidence="2" id="KW-0863">Zinc-finger</keyword>